<evidence type="ECO:0000259" key="11">
    <source>
        <dbReference type="PROSITE" id="PS50113"/>
    </source>
</evidence>
<proteinExistence type="predicted"/>
<dbReference type="InterPro" id="IPR035965">
    <property type="entry name" value="PAS-like_dom_sf"/>
</dbReference>
<dbReference type="KEGG" id="mpi:Mpet_2802"/>
<dbReference type="InterPro" id="IPR029016">
    <property type="entry name" value="GAF-like_dom_sf"/>
</dbReference>
<dbReference type="InterPro" id="IPR000014">
    <property type="entry name" value="PAS"/>
</dbReference>
<accession>E1RHG2</accession>
<dbReference type="SMART" id="SM00086">
    <property type="entry name" value="PAC"/>
    <property type="match status" value="2"/>
</dbReference>
<dbReference type="RefSeq" id="WP_013330718.1">
    <property type="nucleotide sequence ID" value="NC_014507.1"/>
</dbReference>
<feature type="domain" description="PAS" evidence="10">
    <location>
        <begin position="469"/>
        <end position="521"/>
    </location>
</feature>
<dbReference type="eggNOG" id="arCOG02385">
    <property type="taxonomic scope" value="Archaea"/>
</dbReference>
<keyword evidence="13" id="KW-1185">Reference proteome</keyword>
<dbReference type="STRING" id="679926.Mpet_2802"/>
<dbReference type="Gene3D" id="3.30.450.40">
    <property type="match status" value="1"/>
</dbReference>
<dbReference type="GO" id="GO:0000160">
    <property type="term" value="P:phosphorelay signal transduction system"/>
    <property type="evidence" value="ECO:0007669"/>
    <property type="project" value="InterPro"/>
</dbReference>
<gene>
    <name evidence="12" type="ordered locus">Mpet_2802</name>
</gene>
<dbReference type="PROSITE" id="PS50112">
    <property type="entry name" value="PAS"/>
    <property type="match status" value="2"/>
</dbReference>
<dbReference type="SUPFAM" id="SSF55781">
    <property type="entry name" value="GAF domain-like"/>
    <property type="match status" value="1"/>
</dbReference>
<dbReference type="InterPro" id="IPR036890">
    <property type="entry name" value="HATPase_C_sf"/>
</dbReference>
<dbReference type="InterPro" id="IPR013767">
    <property type="entry name" value="PAS_fold"/>
</dbReference>
<evidence type="ECO:0000256" key="4">
    <source>
        <dbReference type="ARBA" id="ARBA00022679"/>
    </source>
</evidence>
<dbReference type="SUPFAM" id="SSF55874">
    <property type="entry name" value="ATPase domain of HSP90 chaperone/DNA topoisomerase II/histidine kinase"/>
    <property type="match status" value="1"/>
</dbReference>
<evidence type="ECO:0000256" key="3">
    <source>
        <dbReference type="ARBA" id="ARBA00022553"/>
    </source>
</evidence>
<dbReference type="InterPro" id="IPR000700">
    <property type="entry name" value="PAS-assoc_C"/>
</dbReference>
<feature type="domain" description="PAS" evidence="10">
    <location>
        <begin position="169"/>
        <end position="214"/>
    </location>
</feature>
<dbReference type="Pfam" id="PF00072">
    <property type="entry name" value="Response_reg"/>
    <property type="match status" value="1"/>
</dbReference>
<dbReference type="InterPro" id="IPR001789">
    <property type="entry name" value="Sig_transdc_resp-reg_receiver"/>
</dbReference>
<reference evidence="12 13" key="1">
    <citation type="journal article" date="2010" name="Stand. Genomic Sci.">
        <title>Complete genome sequence of Methanoplanus petrolearius type strain (SEBR 4847).</title>
        <authorList>
            <person name="Brambilla E."/>
            <person name="Djao O.D."/>
            <person name="Daligault H."/>
            <person name="Lapidus A."/>
            <person name="Lucas S."/>
            <person name="Hammon N."/>
            <person name="Nolan M."/>
            <person name="Tice H."/>
            <person name="Cheng J.F."/>
            <person name="Han C."/>
            <person name="Tapia R."/>
            <person name="Goodwin L."/>
            <person name="Pitluck S."/>
            <person name="Liolios K."/>
            <person name="Ivanova N."/>
            <person name="Mavromatis K."/>
            <person name="Mikhailova N."/>
            <person name="Pati A."/>
            <person name="Chen A."/>
            <person name="Palaniappan K."/>
            <person name="Land M."/>
            <person name="Hauser L."/>
            <person name="Chang Y.J."/>
            <person name="Jeffries C.D."/>
            <person name="Rohde M."/>
            <person name="Spring S."/>
            <person name="Sikorski J."/>
            <person name="Goker M."/>
            <person name="Woyke T."/>
            <person name="Bristow J."/>
            <person name="Eisen J.A."/>
            <person name="Markowitz V."/>
            <person name="Hugenholtz P."/>
            <person name="Kyrpides N.C."/>
            <person name="Klenk H.P."/>
        </authorList>
    </citation>
    <scope>NUCLEOTIDE SEQUENCE [LARGE SCALE GENOMIC DNA]</scope>
    <source>
        <strain evidence="13">DSM 11571 / OCM 486 / SEBR 4847</strain>
    </source>
</reference>
<organism evidence="12 13">
    <name type="scientific">Methanolacinia petrolearia (strain DSM 11571 / OCM 486 / SEBR 4847)</name>
    <name type="common">Methanoplanus petrolearius</name>
    <dbReference type="NCBI Taxonomy" id="679926"/>
    <lineage>
        <taxon>Archaea</taxon>
        <taxon>Methanobacteriati</taxon>
        <taxon>Methanobacteriota</taxon>
        <taxon>Stenosarchaea group</taxon>
        <taxon>Methanomicrobia</taxon>
        <taxon>Methanomicrobiales</taxon>
        <taxon>Methanomicrobiaceae</taxon>
        <taxon>Methanolacinia</taxon>
    </lineage>
</organism>
<dbReference type="InterPro" id="IPR003594">
    <property type="entry name" value="HATPase_dom"/>
</dbReference>
<evidence type="ECO:0000256" key="1">
    <source>
        <dbReference type="ARBA" id="ARBA00000085"/>
    </source>
</evidence>
<dbReference type="eggNOG" id="arCOG06193">
    <property type="taxonomic scope" value="Archaea"/>
</dbReference>
<dbReference type="CDD" id="cd00156">
    <property type="entry name" value="REC"/>
    <property type="match status" value="1"/>
</dbReference>
<dbReference type="Pfam" id="PF02518">
    <property type="entry name" value="HATPase_c"/>
    <property type="match status" value="1"/>
</dbReference>
<dbReference type="InterPro" id="IPR013656">
    <property type="entry name" value="PAS_4"/>
</dbReference>
<feature type="domain" description="Response regulatory" evidence="9">
    <location>
        <begin position="3"/>
        <end position="118"/>
    </location>
</feature>
<keyword evidence="3 6" id="KW-0597">Phosphoprotein</keyword>
<name>E1RHG2_METP4</name>
<dbReference type="Gene3D" id="3.40.50.2300">
    <property type="match status" value="1"/>
</dbReference>
<dbReference type="SMART" id="SM00091">
    <property type="entry name" value="PAS"/>
    <property type="match status" value="3"/>
</dbReference>
<feature type="domain" description="PAC" evidence="11">
    <location>
        <begin position="668"/>
        <end position="720"/>
    </location>
</feature>
<dbReference type="InterPro" id="IPR011006">
    <property type="entry name" value="CheY-like_superfamily"/>
</dbReference>
<evidence type="ECO:0000256" key="5">
    <source>
        <dbReference type="ARBA" id="ARBA00022777"/>
    </source>
</evidence>
<dbReference type="GO" id="GO:0006355">
    <property type="term" value="P:regulation of DNA-templated transcription"/>
    <property type="evidence" value="ECO:0007669"/>
    <property type="project" value="InterPro"/>
</dbReference>
<dbReference type="Gene3D" id="3.30.565.10">
    <property type="entry name" value="Histidine kinase-like ATPase, C-terminal domain"/>
    <property type="match status" value="1"/>
</dbReference>
<dbReference type="Pfam" id="PF08448">
    <property type="entry name" value="PAS_4"/>
    <property type="match status" value="1"/>
</dbReference>
<protein>
    <recommendedName>
        <fullName evidence="2">histidine kinase</fullName>
        <ecNumber evidence="2">2.7.13.3</ecNumber>
    </recommendedName>
</protein>
<comment type="catalytic activity">
    <reaction evidence="1">
        <text>ATP + protein L-histidine = ADP + protein N-phospho-L-histidine.</text>
        <dbReference type="EC" id="2.7.13.3"/>
    </reaction>
</comment>
<dbReference type="PROSITE" id="PS50113">
    <property type="entry name" value="PAC"/>
    <property type="match status" value="1"/>
</dbReference>
<evidence type="ECO:0000256" key="2">
    <source>
        <dbReference type="ARBA" id="ARBA00012438"/>
    </source>
</evidence>
<sequence length="939" mass="105235">MISALYVDDEELLLVVAKEYLERGGEFRIDTAKSVNEALMMIEGNSYDAIISDYQMPGKDGIEFLSEIRGAGNTIPFILFTGKGREDVVIQAINNGADFYIQKGGDPRAQFAELVYKLKIAVDRKFKKDEIVRKNRELREINSKLEFAEKELKDNLEDAHRNKAELAESLNRLQQIITFLPDPTFAIDNEGRIIAWNSAMEVLSGAKAEDVMGRGDYEHSYRLLGRRHPILIDLVINPDLKIKYNHSPVSSCGNRIVSEGFFPVFGVEKDVSKWFTSSPLYDINGNLAGAIESIRDITHIKKTSRLLEIQRDLGFSLAGNSTLSGSIEAVLNSLSELDGINACGIYLADTDLGTLKLEASTGISEEFRERVSVMVLKNPGSFFDTGSACTRTGDVFIPEFDEKRIGDEGIKCFHAVRIVYKNEILGLLVCASKKIDEIPPDIKTSIENLATQASGAIFRSRINEEMKRMRENLESFFNEINDYLFITDTSGIILMTNSSLQKYTGYRDEELHRQHISTIHPPEFRDETGIILNGITEGNLGSHFIPVMTKEGEIIPAETRVTLGTIGGNKVILGVSRNISALKEAHDSTLESERRMRAVFDQSFQLAGILDRKGRLLNVNRTAMKYVEGEPDDYIGKYIWNTEWWTERLDLQDKIKDAVSMAAGGVTVKSQTEITDRDGFLRLLDFSIRPVRDENGEIIYLVPEAADITRRKKAEDALIQANHKLLLLNSITRHDILNRVTPVLGFLEIVKDNASDPDQSEILEKLKSQVKDIENLIKFTGLYDKLGASEPSWQNPSRILNSLKAPKEIAIKNSLPAIEVYADPMFEKVFSNLLGNSLMHGKRVSEISVSCRRTDEGISIFWKDNGCGIPECNKEKIFLRGFGDNSGLGLFLSKEILSITNIRIQECGKEGEGAVFEIIIPPDGCRSVNNPEKENIEYL</sequence>
<dbReference type="PANTHER" id="PTHR43304:SF1">
    <property type="entry name" value="PAC DOMAIN-CONTAINING PROTEIN"/>
    <property type="match status" value="1"/>
</dbReference>
<feature type="modified residue" description="4-aspartylphosphate" evidence="6">
    <location>
        <position position="53"/>
    </location>
</feature>
<evidence type="ECO:0000313" key="13">
    <source>
        <dbReference type="Proteomes" id="UP000006565"/>
    </source>
</evidence>
<keyword evidence="5 12" id="KW-0418">Kinase</keyword>
<evidence type="ECO:0000259" key="8">
    <source>
        <dbReference type="PROSITE" id="PS50109"/>
    </source>
</evidence>
<evidence type="ECO:0000313" key="12">
    <source>
        <dbReference type="EMBL" id="ADN37545.1"/>
    </source>
</evidence>
<dbReference type="SUPFAM" id="SSF52172">
    <property type="entry name" value="CheY-like"/>
    <property type="match status" value="1"/>
</dbReference>
<feature type="coiled-coil region" evidence="7">
    <location>
        <begin position="124"/>
        <end position="176"/>
    </location>
</feature>
<dbReference type="HOGENOM" id="CLU_000445_114_58_2"/>
<dbReference type="SMART" id="SM00387">
    <property type="entry name" value="HATPase_c"/>
    <property type="match status" value="1"/>
</dbReference>
<evidence type="ECO:0000259" key="10">
    <source>
        <dbReference type="PROSITE" id="PS50112"/>
    </source>
</evidence>
<keyword evidence="7" id="KW-0175">Coiled coil</keyword>
<dbReference type="OrthoDB" id="230688at2157"/>
<evidence type="ECO:0000259" key="9">
    <source>
        <dbReference type="PROSITE" id="PS50110"/>
    </source>
</evidence>
<dbReference type="NCBIfam" id="TIGR00229">
    <property type="entry name" value="sensory_box"/>
    <property type="match status" value="3"/>
</dbReference>
<dbReference type="SUPFAM" id="SSF55785">
    <property type="entry name" value="PYP-like sensor domain (PAS domain)"/>
    <property type="match status" value="3"/>
</dbReference>
<dbReference type="Proteomes" id="UP000006565">
    <property type="component" value="Chromosome"/>
</dbReference>
<dbReference type="SMART" id="SM00448">
    <property type="entry name" value="REC"/>
    <property type="match status" value="1"/>
</dbReference>
<feature type="domain" description="Histidine kinase" evidence="8">
    <location>
        <begin position="731"/>
        <end position="924"/>
    </location>
</feature>
<keyword evidence="4" id="KW-0808">Transferase</keyword>
<dbReference type="EC" id="2.7.13.3" evidence="2"/>
<dbReference type="AlphaFoldDB" id="E1RHG2"/>
<dbReference type="InterPro" id="IPR052162">
    <property type="entry name" value="Sensor_kinase/Photoreceptor"/>
</dbReference>
<dbReference type="eggNOG" id="arCOG06712">
    <property type="taxonomic scope" value="Archaea"/>
</dbReference>
<dbReference type="CDD" id="cd00075">
    <property type="entry name" value="HATPase"/>
    <property type="match status" value="1"/>
</dbReference>
<evidence type="ECO:0000256" key="7">
    <source>
        <dbReference type="SAM" id="Coils"/>
    </source>
</evidence>
<dbReference type="Gene3D" id="3.30.450.20">
    <property type="entry name" value="PAS domain"/>
    <property type="match status" value="3"/>
</dbReference>
<dbReference type="Pfam" id="PF00989">
    <property type="entry name" value="PAS"/>
    <property type="match status" value="2"/>
</dbReference>
<dbReference type="InterPro" id="IPR001610">
    <property type="entry name" value="PAC"/>
</dbReference>
<dbReference type="PANTHER" id="PTHR43304">
    <property type="entry name" value="PHYTOCHROME-LIKE PROTEIN CPH1"/>
    <property type="match status" value="1"/>
</dbReference>
<dbReference type="EMBL" id="CP002117">
    <property type="protein sequence ID" value="ADN37545.1"/>
    <property type="molecule type" value="Genomic_DNA"/>
</dbReference>
<dbReference type="CDD" id="cd00130">
    <property type="entry name" value="PAS"/>
    <property type="match status" value="3"/>
</dbReference>
<dbReference type="PROSITE" id="PS50109">
    <property type="entry name" value="HIS_KIN"/>
    <property type="match status" value="1"/>
</dbReference>
<evidence type="ECO:0000256" key="6">
    <source>
        <dbReference type="PROSITE-ProRule" id="PRU00169"/>
    </source>
</evidence>
<dbReference type="InterPro" id="IPR005467">
    <property type="entry name" value="His_kinase_dom"/>
</dbReference>
<dbReference type="GO" id="GO:0004673">
    <property type="term" value="F:protein histidine kinase activity"/>
    <property type="evidence" value="ECO:0007669"/>
    <property type="project" value="UniProtKB-EC"/>
</dbReference>
<dbReference type="GeneID" id="25395044"/>
<dbReference type="PROSITE" id="PS50110">
    <property type="entry name" value="RESPONSE_REGULATORY"/>
    <property type="match status" value="1"/>
</dbReference>
<dbReference type="eggNOG" id="arCOG02338">
    <property type="taxonomic scope" value="Archaea"/>
</dbReference>